<dbReference type="InterPro" id="IPR017452">
    <property type="entry name" value="GPCR_Rhodpsn_7TM"/>
</dbReference>
<proteinExistence type="inferred from homology"/>
<keyword evidence="3 10" id="KW-0812">Transmembrane</keyword>
<feature type="transmembrane region" description="Helical" evidence="10">
    <location>
        <begin position="46"/>
        <end position="64"/>
    </location>
</feature>
<dbReference type="Proteomes" id="UP000700334">
    <property type="component" value="Unassembled WGS sequence"/>
</dbReference>
<keyword evidence="2" id="KW-1003">Cell membrane</keyword>
<evidence type="ECO:0000256" key="2">
    <source>
        <dbReference type="ARBA" id="ARBA00022475"/>
    </source>
</evidence>
<dbReference type="OrthoDB" id="9450540at2759"/>
<dbReference type="PANTHER" id="PTHR11334:SF32">
    <property type="entry name" value="MAS-RELATED G-PROTEIN COUPLED RECEPTOR MEMBER G"/>
    <property type="match status" value="1"/>
</dbReference>
<keyword evidence="5" id="KW-0297">G-protein coupled receptor</keyword>
<keyword evidence="7 12" id="KW-0675">Receptor</keyword>
<dbReference type="PROSITE" id="PS50262">
    <property type="entry name" value="G_PROTEIN_RECEP_F1_2"/>
    <property type="match status" value="1"/>
</dbReference>
<dbReference type="PANTHER" id="PTHR11334">
    <property type="entry name" value="MAS-RELATED G-PROTEIN COUPLED RECEPTOR"/>
    <property type="match status" value="1"/>
</dbReference>
<evidence type="ECO:0000256" key="9">
    <source>
        <dbReference type="ARBA" id="ARBA00061394"/>
    </source>
</evidence>
<evidence type="ECO:0000256" key="8">
    <source>
        <dbReference type="ARBA" id="ARBA00023224"/>
    </source>
</evidence>
<evidence type="ECO:0000256" key="4">
    <source>
        <dbReference type="ARBA" id="ARBA00022989"/>
    </source>
</evidence>
<dbReference type="PRINTS" id="PR00237">
    <property type="entry name" value="GPCRRHODOPSN"/>
</dbReference>
<dbReference type="Gene3D" id="1.20.1070.10">
    <property type="entry name" value="Rhodopsin 7-helix transmembrane proteins"/>
    <property type="match status" value="1"/>
</dbReference>
<comment type="caution">
    <text evidence="12">The sequence shown here is derived from an EMBL/GenBank/DDBJ whole genome shotgun (WGS) entry which is preliminary data.</text>
</comment>
<evidence type="ECO:0000256" key="3">
    <source>
        <dbReference type="ARBA" id="ARBA00022692"/>
    </source>
</evidence>
<dbReference type="GO" id="GO:0004930">
    <property type="term" value="F:G protein-coupled receptor activity"/>
    <property type="evidence" value="ECO:0007669"/>
    <property type="project" value="UniProtKB-KW"/>
</dbReference>
<dbReference type="InterPro" id="IPR026234">
    <property type="entry name" value="MRGPCRFAMILY"/>
</dbReference>
<feature type="transmembrane region" description="Helical" evidence="10">
    <location>
        <begin position="160"/>
        <end position="181"/>
    </location>
</feature>
<evidence type="ECO:0000256" key="1">
    <source>
        <dbReference type="ARBA" id="ARBA00004651"/>
    </source>
</evidence>
<feature type="transmembrane region" description="Helical" evidence="10">
    <location>
        <begin position="119"/>
        <end position="140"/>
    </location>
</feature>
<keyword evidence="8" id="KW-0807">Transducer</keyword>
<dbReference type="EMBL" id="JAGFMF010011432">
    <property type="protein sequence ID" value="KAG8522568.1"/>
    <property type="molecule type" value="Genomic_DNA"/>
</dbReference>
<feature type="transmembrane region" description="Helical" evidence="10">
    <location>
        <begin position="193"/>
        <end position="216"/>
    </location>
</feature>
<comment type="similarity">
    <text evidence="9">Belongs to the G-protein coupled receptor 1 family. Mas subfamily.</text>
</comment>
<gene>
    <name evidence="12" type="ORF">J0S82_014564</name>
</gene>
<feature type="transmembrane region" description="Helical" evidence="10">
    <location>
        <begin position="76"/>
        <end position="98"/>
    </location>
</feature>
<evidence type="ECO:0000313" key="13">
    <source>
        <dbReference type="Proteomes" id="UP000700334"/>
    </source>
</evidence>
<feature type="transmembrane region" description="Helical" evidence="10">
    <location>
        <begin position="228"/>
        <end position="250"/>
    </location>
</feature>
<dbReference type="Pfam" id="PF00001">
    <property type="entry name" value="7tm_1"/>
    <property type="match status" value="1"/>
</dbReference>
<feature type="domain" description="G-protein coupled receptors family 1 profile" evidence="11">
    <location>
        <begin position="26"/>
        <end position="247"/>
    </location>
</feature>
<keyword evidence="4 10" id="KW-1133">Transmembrane helix</keyword>
<accession>A0A8J6AKL4</accession>
<evidence type="ECO:0000256" key="5">
    <source>
        <dbReference type="ARBA" id="ARBA00023040"/>
    </source>
</evidence>
<dbReference type="GO" id="GO:0005886">
    <property type="term" value="C:plasma membrane"/>
    <property type="evidence" value="ECO:0007669"/>
    <property type="project" value="UniProtKB-SubCell"/>
</dbReference>
<dbReference type="SUPFAM" id="SSF81321">
    <property type="entry name" value="Family A G protein-coupled receptor-like"/>
    <property type="match status" value="1"/>
</dbReference>
<keyword evidence="6 10" id="KW-0472">Membrane</keyword>
<organism evidence="12 13">
    <name type="scientific">Galemys pyrenaicus</name>
    <name type="common">Iberian desman</name>
    <name type="synonym">Pyrenean desman</name>
    <dbReference type="NCBI Taxonomy" id="202257"/>
    <lineage>
        <taxon>Eukaryota</taxon>
        <taxon>Metazoa</taxon>
        <taxon>Chordata</taxon>
        <taxon>Craniata</taxon>
        <taxon>Vertebrata</taxon>
        <taxon>Euteleostomi</taxon>
        <taxon>Mammalia</taxon>
        <taxon>Eutheria</taxon>
        <taxon>Laurasiatheria</taxon>
        <taxon>Eulipotyphla</taxon>
        <taxon>Talpidae</taxon>
        <taxon>Galemys</taxon>
    </lineage>
</organism>
<reference evidence="12" key="1">
    <citation type="journal article" date="2021" name="Evol. Appl.">
        <title>The genome of the Pyrenean desman and the effects of bottlenecks and inbreeding on the genomic landscape of an endangered species.</title>
        <authorList>
            <person name="Escoda L."/>
            <person name="Castresana J."/>
        </authorList>
    </citation>
    <scope>NUCLEOTIDE SEQUENCE</scope>
    <source>
        <strain evidence="12">IBE-C5619</strain>
    </source>
</reference>
<comment type="subcellular location">
    <subcellularLocation>
        <location evidence="1">Cell membrane</location>
        <topology evidence="1">Multi-pass membrane protein</topology>
    </subcellularLocation>
</comment>
<dbReference type="InterPro" id="IPR000276">
    <property type="entry name" value="GPCR_Rhodpsn"/>
</dbReference>
<evidence type="ECO:0000256" key="7">
    <source>
        <dbReference type="ARBA" id="ARBA00023170"/>
    </source>
</evidence>
<evidence type="ECO:0000313" key="12">
    <source>
        <dbReference type="EMBL" id="KAG8522568.1"/>
    </source>
</evidence>
<name>A0A8J6AKL4_GALPY</name>
<sequence length="286" mass="30223">MSGLWSTFTSVTLYLTLAASLGGLVGNGLVLWHLGLHIRKGPFSVYLLHLAGADLLFLGCQLGFSAVQAARSAPAALHLPVAVLCFSAGLWLLAAFSAERCLSALLPACHQRCRPRHTSALVCGLGWALTLPAVLLPAHACGLLGSSTRLLTCLRYHAASVAWLLSLSCVTCVAGLVLFVWVTCCSQRPRPQFYGIALGAALLLLVCGLPFVLYWSLRLLLDLLLPPFLPLATLLACVHCSAKPLLYFAVGRQPGRREPLRAVFQRALGEGALPGGGVPALPMGAV</sequence>
<evidence type="ECO:0000259" key="11">
    <source>
        <dbReference type="PROSITE" id="PS50262"/>
    </source>
</evidence>
<evidence type="ECO:0000256" key="6">
    <source>
        <dbReference type="ARBA" id="ARBA00023136"/>
    </source>
</evidence>
<keyword evidence="13" id="KW-1185">Reference proteome</keyword>
<protein>
    <submittedName>
        <fullName evidence="12">Mas-related G-protein coupled receptor member G</fullName>
    </submittedName>
</protein>
<dbReference type="AlphaFoldDB" id="A0A8J6AKL4"/>
<feature type="transmembrane region" description="Helical" evidence="10">
    <location>
        <begin position="12"/>
        <end position="34"/>
    </location>
</feature>
<evidence type="ECO:0000256" key="10">
    <source>
        <dbReference type="SAM" id="Phobius"/>
    </source>
</evidence>
<dbReference type="FunFam" id="1.20.1070.10:FF:000193">
    <property type="entry name" value="Mas-related G-protein coupled receptor member E"/>
    <property type="match status" value="1"/>
</dbReference>
<dbReference type="PRINTS" id="PR02108">
    <property type="entry name" value="MRGPCRFAMILY"/>
</dbReference>